<dbReference type="InterPro" id="IPR010496">
    <property type="entry name" value="AL/BT2_dom"/>
</dbReference>
<dbReference type="AlphaFoldDB" id="A0A1I3HF22"/>
<feature type="domain" description="3-keto-alpha-glucoside-1,2-lyase/3-keto-2-hydroxy-glucal hydratase" evidence="1">
    <location>
        <begin position="57"/>
        <end position="242"/>
    </location>
</feature>
<gene>
    <name evidence="2" type="ORF">SAMN05421753_10837</name>
</gene>
<dbReference type="GO" id="GO:0016787">
    <property type="term" value="F:hydrolase activity"/>
    <property type="evidence" value="ECO:0007669"/>
    <property type="project" value="InterPro"/>
</dbReference>
<dbReference type="Proteomes" id="UP000199518">
    <property type="component" value="Unassembled WGS sequence"/>
</dbReference>
<dbReference type="EMBL" id="FOQD01000008">
    <property type="protein sequence ID" value="SFI34336.1"/>
    <property type="molecule type" value="Genomic_DNA"/>
</dbReference>
<name>A0A1I3HF22_9PLAN</name>
<dbReference type="RefSeq" id="WP_245764585.1">
    <property type="nucleotide sequence ID" value="NZ_FOQD01000008.1"/>
</dbReference>
<organism evidence="2 3">
    <name type="scientific">Planctomicrobium piriforme</name>
    <dbReference type="NCBI Taxonomy" id="1576369"/>
    <lineage>
        <taxon>Bacteria</taxon>
        <taxon>Pseudomonadati</taxon>
        <taxon>Planctomycetota</taxon>
        <taxon>Planctomycetia</taxon>
        <taxon>Planctomycetales</taxon>
        <taxon>Planctomycetaceae</taxon>
        <taxon>Planctomicrobium</taxon>
    </lineage>
</organism>
<dbReference type="STRING" id="1576369.SAMN05421753_10837"/>
<keyword evidence="3" id="KW-1185">Reference proteome</keyword>
<evidence type="ECO:0000313" key="2">
    <source>
        <dbReference type="EMBL" id="SFI34336.1"/>
    </source>
</evidence>
<proteinExistence type="predicted"/>
<evidence type="ECO:0000313" key="3">
    <source>
        <dbReference type="Proteomes" id="UP000199518"/>
    </source>
</evidence>
<reference evidence="3" key="1">
    <citation type="submission" date="2016-10" db="EMBL/GenBank/DDBJ databases">
        <authorList>
            <person name="Varghese N."/>
            <person name="Submissions S."/>
        </authorList>
    </citation>
    <scope>NUCLEOTIDE SEQUENCE [LARGE SCALE GENOMIC DNA]</scope>
    <source>
        <strain evidence="3">DSM 26348</strain>
    </source>
</reference>
<dbReference type="Pfam" id="PF06439">
    <property type="entry name" value="3keto-disac_hyd"/>
    <property type="match status" value="1"/>
</dbReference>
<sequence length="251" mass="27613">MRGGLFAAARRVTMGVGVFAIVAVSCVWAVEEWKSGIKWPEPPVVTPGTNGSPPSDAIVLFDGKNMDAWTGGEGWKLQDGYGIAGSKCTTKQAFGDCQLHLEFASPPEATGEGQGRGNNGVFLMGHYELQILDSYKNDTYFDGQCASVYKQNPPLVNACRPPGEWQSYDILFTAPRFNGDGTVKSPAAITVLQNGVVVQNHYELTGSTFWHLPPSYSAHPVREPLTLYYHNDPVRFRNIWIRDLMPKEEGK</sequence>
<evidence type="ECO:0000259" key="1">
    <source>
        <dbReference type="Pfam" id="PF06439"/>
    </source>
</evidence>
<protein>
    <recommendedName>
        <fullName evidence="1">3-keto-alpha-glucoside-1,2-lyase/3-keto-2-hydroxy-glucal hydratase domain-containing protein</fullName>
    </recommendedName>
</protein>
<dbReference type="PROSITE" id="PS51257">
    <property type="entry name" value="PROKAR_LIPOPROTEIN"/>
    <property type="match status" value="1"/>
</dbReference>
<dbReference type="Gene3D" id="2.60.120.560">
    <property type="entry name" value="Exo-inulinase, domain 1"/>
    <property type="match status" value="1"/>
</dbReference>
<accession>A0A1I3HF22</accession>